<accession>A0A543FNH7</accession>
<dbReference type="AlphaFoldDB" id="A0A543FNH7"/>
<dbReference type="PROSITE" id="PS51186">
    <property type="entry name" value="GNAT"/>
    <property type="match status" value="1"/>
</dbReference>
<dbReference type="GO" id="GO:0005737">
    <property type="term" value="C:cytoplasm"/>
    <property type="evidence" value="ECO:0007669"/>
    <property type="project" value="TreeGrafter"/>
</dbReference>
<dbReference type="Pfam" id="PF13302">
    <property type="entry name" value="Acetyltransf_3"/>
    <property type="match status" value="1"/>
</dbReference>
<feature type="region of interest" description="Disordered" evidence="1">
    <location>
        <begin position="170"/>
        <end position="194"/>
    </location>
</feature>
<evidence type="ECO:0000256" key="1">
    <source>
        <dbReference type="SAM" id="MobiDB-lite"/>
    </source>
</evidence>
<evidence type="ECO:0000313" key="4">
    <source>
        <dbReference type="Proteomes" id="UP000319818"/>
    </source>
</evidence>
<sequence>MIGDLAGRKVRLREIDPADHNRLVRFDRDAARVPRGGRYQHWAAHRANAGQIDDNAQFAIETLHSRMLVGSMWTVQTDPHAGRFSYGIGIGPQHRRCGYASDAITALLAHMFEERRYRTCEVGIHGSNVASRTLHGRLGFREDGRQHDFVRMSISAHRFAALHPTLATARPGRGRHWRARAGQHRQNRQPQHSR</sequence>
<dbReference type="PANTHER" id="PTHR43441">
    <property type="entry name" value="RIBOSOMAL-PROTEIN-SERINE ACETYLTRANSFERASE"/>
    <property type="match status" value="1"/>
</dbReference>
<keyword evidence="3" id="KW-0808">Transferase</keyword>
<dbReference type="Proteomes" id="UP000319818">
    <property type="component" value="Unassembled WGS sequence"/>
</dbReference>
<keyword evidence="4" id="KW-1185">Reference proteome</keyword>
<evidence type="ECO:0000259" key="2">
    <source>
        <dbReference type="PROSITE" id="PS51186"/>
    </source>
</evidence>
<dbReference type="InterPro" id="IPR016181">
    <property type="entry name" value="Acyl_CoA_acyltransferase"/>
</dbReference>
<feature type="domain" description="N-acetyltransferase" evidence="2">
    <location>
        <begin position="10"/>
        <end position="157"/>
    </location>
</feature>
<dbReference type="InterPro" id="IPR000182">
    <property type="entry name" value="GNAT_dom"/>
</dbReference>
<dbReference type="RefSeq" id="WP_246122667.1">
    <property type="nucleotide sequence ID" value="NZ_VFPH01000003.1"/>
</dbReference>
<comment type="caution">
    <text evidence="3">The sequence shown here is derived from an EMBL/GenBank/DDBJ whole genome shotgun (WGS) entry which is preliminary data.</text>
</comment>
<gene>
    <name evidence="3" type="ORF">FB388_6757</name>
</gene>
<dbReference type="SUPFAM" id="SSF55729">
    <property type="entry name" value="Acyl-CoA N-acyltransferases (Nat)"/>
    <property type="match status" value="1"/>
</dbReference>
<organism evidence="3 4">
    <name type="scientific">Pseudonocardia cypriaca</name>
    <dbReference type="NCBI Taxonomy" id="882449"/>
    <lineage>
        <taxon>Bacteria</taxon>
        <taxon>Bacillati</taxon>
        <taxon>Actinomycetota</taxon>
        <taxon>Actinomycetes</taxon>
        <taxon>Pseudonocardiales</taxon>
        <taxon>Pseudonocardiaceae</taxon>
        <taxon>Pseudonocardia</taxon>
    </lineage>
</organism>
<protein>
    <submittedName>
        <fullName evidence="3">RimJ/RimL family protein N-acetyltransferase</fullName>
    </submittedName>
</protein>
<dbReference type="PANTHER" id="PTHR43441:SF2">
    <property type="entry name" value="FAMILY ACETYLTRANSFERASE, PUTATIVE (AFU_ORTHOLOGUE AFUA_7G00850)-RELATED"/>
    <property type="match status" value="1"/>
</dbReference>
<reference evidence="3 4" key="1">
    <citation type="submission" date="2019-06" db="EMBL/GenBank/DDBJ databases">
        <title>Sequencing the genomes of 1000 actinobacteria strains.</title>
        <authorList>
            <person name="Klenk H.-P."/>
        </authorList>
    </citation>
    <scope>NUCLEOTIDE SEQUENCE [LARGE SCALE GENOMIC DNA]</scope>
    <source>
        <strain evidence="3 4">DSM 45511</strain>
    </source>
</reference>
<dbReference type="EMBL" id="VFPH01000003">
    <property type="protein sequence ID" value="TQM35326.1"/>
    <property type="molecule type" value="Genomic_DNA"/>
</dbReference>
<dbReference type="InterPro" id="IPR051908">
    <property type="entry name" value="Ribosomal_N-acetyltransferase"/>
</dbReference>
<dbReference type="GO" id="GO:1990189">
    <property type="term" value="F:protein N-terminal-serine acetyltransferase activity"/>
    <property type="evidence" value="ECO:0007669"/>
    <property type="project" value="TreeGrafter"/>
</dbReference>
<name>A0A543FNH7_9PSEU</name>
<dbReference type="GO" id="GO:0008999">
    <property type="term" value="F:protein-N-terminal-alanine acetyltransferase activity"/>
    <property type="evidence" value="ECO:0007669"/>
    <property type="project" value="TreeGrafter"/>
</dbReference>
<dbReference type="Gene3D" id="3.40.630.30">
    <property type="match status" value="1"/>
</dbReference>
<feature type="compositionally biased region" description="Basic residues" evidence="1">
    <location>
        <begin position="172"/>
        <end position="194"/>
    </location>
</feature>
<evidence type="ECO:0000313" key="3">
    <source>
        <dbReference type="EMBL" id="TQM35326.1"/>
    </source>
</evidence>
<proteinExistence type="predicted"/>